<gene>
    <name evidence="3" type="ORF">H257_03697</name>
</gene>
<dbReference type="GeneID" id="20805693"/>
<dbReference type="EMBL" id="KI913119">
    <property type="protein sequence ID" value="ETV84514.1"/>
    <property type="molecule type" value="Genomic_DNA"/>
</dbReference>
<feature type="compositionally biased region" description="Polar residues" evidence="2">
    <location>
        <begin position="265"/>
        <end position="277"/>
    </location>
</feature>
<evidence type="ECO:0008006" key="4">
    <source>
        <dbReference type="Google" id="ProtNLM"/>
    </source>
</evidence>
<evidence type="ECO:0000256" key="2">
    <source>
        <dbReference type="SAM" id="MobiDB-lite"/>
    </source>
</evidence>
<dbReference type="CDD" id="cd17039">
    <property type="entry name" value="Ubl_ubiquitin_like"/>
    <property type="match status" value="1"/>
</dbReference>
<reference evidence="3" key="1">
    <citation type="submission" date="2013-12" db="EMBL/GenBank/DDBJ databases">
        <title>The Genome Sequence of Aphanomyces astaci APO3.</title>
        <authorList>
            <consortium name="The Broad Institute Genomics Platform"/>
            <person name="Russ C."/>
            <person name="Tyler B."/>
            <person name="van West P."/>
            <person name="Dieguez-Uribeondo J."/>
            <person name="Young S.K."/>
            <person name="Zeng Q."/>
            <person name="Gargeya S."/>
            <person name="Fitzgerald M."/>
            <person name="Abouelleil A."/>
            <person name="Alvarado L."/>
            <person name="Chapman S.B."/>
            <person name="Gainer-Dewar J."/>
            <person name="Goldberg J."/>
            <person name="Griggs A."/>
            <person name="Gujja S."/>
            <person name="Hansen M."/>
            <person name="Howarth C."/>
            <person name="Imamovic A."/>
            <person name="Ireland A."/>
            <person name="Larimer J."/>
            <person name="McCowan C."/>
            <person name="Murphy C."/>
            <person name="Pearson M."/>
            <person name="Poon T.W."/>
            <person name="Priest M."/>
            <person name="Roberts A."/>
            <person name="Saif S."/>
            <person name="Shea T."/>
            <person name="Sykes S."/>
            <person name="Wortman J."/>
            <person name="Nusbaum C."/>
            <person name="Birren B."/>
        </authorList>
    </citation>
    <scope>NUCLEOTIDE SEQUENCE [LARGE SCALE GENOMIC DNA]</scope>
    <source>
        <strain evidence="3">APO3</strain>
    </source>
</reference>
<feature type="region of interest" description="Disordered" evidence="2">
    <location>
        <begin position="114"/>
        <end position="178"/>
    </location>
</feature>
<organism evidence="3">
    <name type="scientific">Aphanomyces astaci</name>
    <name type="common">Crayfish plague agent</name>
    <dbReference type="NCBI Taxonomy" id="112090"/>
    <lineage>
        <taxon>Eukaryota</taxon>
        <taxon>Sar</taxon>
        <taxon>Stramenopiles</taxon>
        <taxon>Oomycota</taxon>
        <taxon>Saprolegniomycetes</taxon>
        <taxon>Saprolegniales</taxon>
        <taxon>Verrucalvaceae</taxon>
        <taxon>Aphanomyces</taxon>
    </lineage>
</organism>
<dbReference type="VEuPathDB" id="FungiDB:H257_03697"/>
<feature type="region of interest" description="Disordered" evidence="2">
    <location>
        <begin position="60"/>
        <end position="96"/>
    </location>
</feature>
<feature type="coiled-coil region" evidence="1">
    <location>
        <begin position="715"/>
        <end position="774"/>
    </location>
</feature>
<feature type="compositionally biased region" description="Polar residues" evidence="2">
    <location>
        <begin position="323"/>
        <end position="342"/>
    </location>
</feature>
<evidence type="ECO:0000313" key="3">
    <source>
        <dbReference type="EMBL" id="ETV84514.1"/>
    </source>
</evidence>
<sequence length="863" mass="96285">MGDVTRQQQRGHVLPRDVFKTLVRLEAKVDWQVSEVDMADQLHLPHSYVDPVVTLASQFNGPGPGQYDPANASTLGPHAHSASSHSTTLPTSSFSTTTRRQLLFEPQYVKPHETYREGPFSTSQSTSALPPSLWPHNKYSDPRRCKATTRPLPRRRKNSLRSTMTPLPDPPPPSPTKPINGDSVAFSFPRGHRTDLVSHSTPVGVSAATYDAQSTWTEEVEPPRVVVGFQSSVVRVPRWMPNPDVLAPADQYRKCVVVERRRQVYPQSNGDSNAHSSLDSDGHETSLQRVPGNTFDPFQWLRNQPDGLDKVKALNARLVELTTSDAPNQSRNVDAPPTTNAADFSDKGAADDCVVKPMAITVVLPAGLALTYRVPPTRSVASLKHAIAKKLTTKRSRETKDVRDDIVVPGMLTLYLKGLKLVDTNDLGGSGVQDRSSLVYVEGRRLATYYVLQHMHNAIHVQIPETAFIDDEGVMVDWYFVMQSEQVVRKKKKIQHTNVMLFELRLQELAAARGASDLAVLWDNQVELLNEAALDALVRTLCLRESNMMALNPNLSIPRKHGHGRFCLQECHAPRGNWRYVARYHQKAVNVIQTPYLRSMDITRIGQDKAPADIEAILRQNDMTVEWTFATPQGGRREVPFLIGAQRIRGTDGVVDTAKSEPFTRLKRELEDLRLPAKSDTSDVAVHPRQVVCRHCREPREVELSKELAKTHTLLRQALTNLQHSQEQLEAARVEATGLKKKVADLDVTVYELHNQLKREGSQAKSTIQSLQLQLDAQMTQVQDTQEGIAQAQVATSEMAAALAEAHRQLAQVRTSADDQISALYDELKLMEGALNDRDTRVCTRQTLRGFAVTKSMILDMCS</sequence>
<accession>W4GZR8</accession>
<feature type="compositionally biased region" description="Pro residues" evidence="2">
    <location>
        <begin position="167"/>
        <end position="176"/>
    </location>
</feature>
<keyword evidence="1" id="KW-0175">Coiled coil</keyword>
<feature type="compositionally biased region" description="Low complexity" evidence="2">
    <location>
        <begin position="81"/>
        <end position="96"/>
    </location>
</feature>
<proteinExistence type="predicted"/>
<dbReference type="RefSeq" id="XP_009826206.1">
    <property type="nucleotide sequence ID" value="XM_009827904.1"/>
</dbReference>
<feature type="region of interest" description="Disordered" evidence="2">
    <location>
        <begin position="263"/>
        <end position="291"/>
    </location>
</feature>
<feature type="region of interest" description="Disordered" evidence="2">
    <location>
        <begin position="323"/>
        <end position="346"/>
    </location>
</feature>
<protein>
    <recommendedName>
        <fullName evidence="4">Ubiquitin-like domain-containing protein</fullName>
    </recommendedName>
</protein>
<name>W4GZR8_APHAT</name>
<dbReference type="AlphaFoldDB" id="W4GZR8"/>
<feature type="compositionally biased region" description="Polar residues" evidence="2">
    <location>
        <begin position="120"/>
        <end position="129"/>
    </location>
</feature>
<evidence type="ECO:0000256" key="1">
    <source>
        <dbReference type="SAM" id="Coils"/>
    </source>
</evidence>
<dbReference type="OrthoDB" id="72819at2759"/>